<evidence type="ECO:0000313" key="6">
    <source>
        <dbReference type="EMBL" id="PQO38033.1"/>
    </source>
</evidence>
<feature type="region of interest" description="Disordered" evidence="3">
    <location>
        <begin position="340"/>
        <end position="362"/>
    </location>
</feature>
<dbReference type="InterPro" id="IPR036013">
    <property type="entry name" value="Band_7/SPFH_dom_sf"/>
</dbReference>
<dbReference type="GO" id="GO:0016020">
    <property type="term" value="C:membrane"/>
    <property type="evidence" value="ECO:0007669"/>
    <property type="project" value="UniProtKB-SubCell"/>
</dbReference>
<dbReference type="InterPro" id="IPR010201">
    <property type="entry name" value="HflK"/>
</dbReference>
<evidence type="ECO:0000256" key="3">
    <source>
        <dbReference type="SAM" id="MobiDB-lite"/>
    </source>
</evidence>
<feature type="transmembrane region" description="Helical" evidence="4">
    <location>
        <begin position="30"/>
        <end position="48"/>
    </location>
</feature>
<evidence type="ECO:0000256" key="4">
    <source>
        <dbReference type="SAM" id="Phobius"/>
    </source>
</evidence>
<evidence type="ECO:0000256" key="2">
    <source>
        <dbReference type="ARBA" id="ARBA00006971"/>
    </source>
</evidence>
<dbReference type="SMART" id="SM00244">
    <property type="entry name" value="PHB"/>
    <property type="match status" value="1"/>
</dbReference>
<dbReference type="Proteomes" id="UP000239388">
    <property type="component" value="Unassembled WGS sequence"/>
</dbReference>
<feature type="compositionally biased region" description="Pro residues" evidence="3">
    <location>
        <begin position="344"/>
        <end position="354"/>
    </location>
</feature>
<feature type="region of interest" description="Disordered" evidence="3">
    <location>
        <begin position="1"/>
        <end position="21"/>
    </location>
</feature>
<organism evidence="6 7">
    <name type="scientific">Blastopirellula marina</name>
    <dbReference type="NCBI Taxonomy" id="124"/>
    <lineage>
        <taxon>Bacteria</taxon>
        <taxon>Pseudomonadati</taxon>
        <taxon>Planctomycetota</taxon>
        <taxon>Planctomycetia</taxon>
        <taxon>Pirellulales</taxon>
        <taxon>Pirellulaceae</taxon>
        <taxon>Blastopirellula</taxon>
    </lineage>
</organism>
<dbReference type="Pfam" id="PF01145">
    <property type="entry name" value="Band_7"/>
    <property type="match status" value="1"/>
</dbReference>
<gene>
    <name evidence="6" type="ORF">C5Y98_08065</name>
</gene>
<keyword evidence="4" id="KW-1133">Transmembrane helix</keyword>
<proteinExistence type="inferred from homology"/>
<dbReference type="OrthoDB" id="9779595at2"/>
<comment type="caution">
    <text evidence="6">The sequence shown here is derived from an EMBL/GenBank/DDBJ whole genome shotgun (WGS) entry which is preliminary data.</text>
</comment>
<dbReference type="InterPro" id="IPR001107">
    <property type="entry name" value="Band_7"/>
</dbReference>
<evidence type="ECO:0000259" key="5">
    <source>
        <dbReference type="SMART" id="SM00244"/>
    </source>
</evidence>
<dbReference type="Gene3D" id="3.30.479.30">
    <property type="entry name" value="Band 7 domain"/>
    <property type="match status" value="1"/>
</dbReference>
<evidence type="ECO:0000256" key="1">
    <source>
        <dbReference type="ARBA" id="ARBA00004167"/>
    </source>
</evidence>
<protein>
    <recommendedName>
        <fullName evidence="5">Band 7 domain-containing protein</fullName>
    </recommendedName>
</protein>
<evidence type="ECO:0000313" key="7">
    <source>
        <dbReference type="Proteomes" id="UP000239388"/>
    </source>
</evidence>
<comment type="subcellular location">
    <subcellularLocation>
        <location evidence="1">Membrane</location>
        <topology evidence="1">Single-pass membrane protein</topology>
    </subcellularLocation>
</comment>
<comment type="similarity">
    <text evidence="2">Belongs to the band 7/mec-2 family. HflK subfamily.</text>
</comment>
<name>A0A2S8G0S3_9BACT</name>
<dbReference type="CDD" id="cd03404">
    <property type="entry name" value="SPFH_HflK"/>
    <property type="match status" value="1"/>
</dbReference>
<sequence length="362" mass="39972">MSDAREFPTPPPPATHRAQRSSRIGEGIGAGMRIVGILAALLLVLFWASGITMVQPNEVALVLRLGKLVGDTPGAQVHPPGILLAWPYPIDQVIRIPVKQEREVTIDRLRLQSSGMVTGELDPIRDGYVLCGDQHILQTAVQLKYQINDPVAFQFQAEAPERILKEVACAEVVQTIAGWNAMDTLRLQRTSENGEIQHLPAVVRKKIQDRVDQLKLGISVAAIEFREVIPTPQLAAAFENVQSEQIHIETRKREAEGFAARTIPSAEAQSYSLVNEATRFQTELTTRANEEVTLFSKVYAQYQANPNLVWTRLYLETMERLMQSIGQFRFVAPGTRIILSPGKPSSPQPVPPSVAPVIGDAP</sequence>
<keyword evidence="4" id="KW-0812">Transmembrane</keyword>
<dbReference type="AlphaFoldDB" id="A0A2S8G0S3"/>
<dbReference type="EMBL" id="PUIB01000011">
    <property type="protein sequence ID" value="PQO38033.1"/>
    <property type="molecule type" value="Genomic_DNA"/>
</dbReference>
<reference evidence="6 7" key="1">
    <citation type="submission" date="2018-02" db="EMBL/GenBank/DDBJ databases">
        <title>Comparative genomes isolates from brazilian mangrove.</title>
        <authorList>
            <person name="Araujo J.E."/>
            <person name="Taketani R.G."/>
            <person name="Silva M.C.P."/>
            <person name="Loureco M.V."/>
            <person name="Andreote F.D."/>
        </authorList>
    </citation>
    <scope>NUCLEOTIDE SEQUENCE [LARGE SCALE GENOMIC DNA]</scope>
    <source>
        <strain evidence="6 7">NAP PRIS-MGV</strain>
    </source>
</reference>
<feature type="domain" description="Band 7" evidence="5">
    <location>
        <begin position="49"/>
        <end position="242"/>
    </location>
</feature>
<dbReference type="RefSeq" id="WP_105353095.1">
    <property type="nucleotide sequence ID" value="NZ_PUIB01000011.1"/>
</dbReference>
<keyword evidence="4" id="KW-0472">Membrane</keyword>
<accession>A0A2S8G0S3</accession>